<dbReference type="PRINTS" id="PR00412">
    <property type="entry name" value="EPOXHYDRLASE"/>
</dbReference>
<dbReference type="OMA" id="EHWTYWD"/>
<dbReference type="InterPro" id="IPR050266">
    <property type="entry name" value="AB_hydrolase_sf"/>
</dbReference>
<dbReference type="SUPFAM" id="SSF53474">
    <property type="entry name" value="alpha/beta-Hydrolases"/>
    <property type="match status" value="1"/>
</dbReference>
<dbReference type="RefSeq" id="XP_002543557.1">
    <property type="nucleotide sequence ID" value="XM_002543511.1"/>
</dbReference>
<dbReference type="eggNOG" id="ENOG502SBJ0">
    <property type="taxonomic scope" value="Eukaryota"/>
</dbReference>
<dbReference type="HOGENOM" id="CLU_062856_0_0_1"/>
<protein>
    <recommendedName>
        <fullName evidence="1">AB hydrolase-1 domain-containing protein</fullName>
    </recommendedName>
</protein>
<dbReference type="GeneID" id="8439420"/>
<dbReference type="Gene3D" id="3.40.50.1820">
    <property type="entry name" value="alpha/beta hydrolase"/>
    <property type="match status" value="1"/>
</dbReference>
<keyword evidence="3" id="KW-1185">Reference proteome</keyword>
<evidence type="ECO:0000259" key="1">
    <source>
        <dbReference type="Pfam" id="PF00561"/>
    </source>
</evidence>
<dbReference type="InterPro" id="IPR029058">
    <property type="entry name" value="AB_hydrolase_fold"/>
</dbReference>
<evidence type="ECO:0000313" key="2">
    <source>
        <dbReference type="EMBL" id="EEP78228.1"/>
    </source>
</evidence>
<dbReference type="InterPro" id="IPR000639">
    <property type="entry name" value="Epox_hydrolase-like"/>
</dbReference>
<organism evidence="2 3">
    <name type="scientific">Uncinocarpus reesii (strain UAMH 1704)</name>
    <dbReference type="NCBI Taxonomy" id="336963"/>
    <lineage>
        <taxon>Eukaryota</taxon>
        <taxon>Fungi</taxon>
        <taxon>Dikarya</taxon>
        <taxon>Ascomycota</taxon>
        <taxon>Pezizomycotina</taxon>
        <taxon>Eurotiomycetes</taxon>
        <taxon>Eurotiomycetidae</taxon>
        <taxon>Onygenales</taxon>
        <taxon>Onygenaceae</taxon>
        <taxon>Uncinocarpus</taxon>
    </lineage>
</organism>
<dbReference type="AlphaFoldDB" id="C4JP14"/>
<reference evidence="3" key="1">
    <citation type="journal article" date="2009" name="Genome Res.">
        <title>Comparative genomic analyses of the human fungal pathogens Coccidioides and their relatives.</title>
        <authorList>
            <person name="Sharpton T.J."/>
            <person name="Stajich J.E."/>
            <person name="Rounsley S.D."/>
            <person name="Gardner M.J."/>
            <person name="Wortman J.R."/>
            <person name="Jordar V.S."/>
            <person name="Maiti R."/>
            <person name="Kodira C.D."/>
            <person name="Neafsey D.E."/>
            <person name="Zeng Q."/>
            <person name="Hung C.-Y."/>
            <person name="McMahan C."/>
            <person name="Muszewska A."/>
            <person name="Grynberg M."/>
            <person name="Mandel M.A."/>
            <person name="Kellner E.M."/>
            <person name="Barker B.M."/>
            <person name="Galgiani J.N."/>
            <person name="Orbach M.J."/>
            <person name="Kirkland T.N."/>
            <person name="Cole G.T."/>
            <person name="Henn M.R."/>
            <person name="Birren B.W."/>
            <person name="Taylor J.W."/>
        </authorList>
    </citation>
    <scope>NUCLEOTIDE SEQUENCE [LARGE SCALE GENOMIC DNA]</scope>
    <source>
        <strain evidence="3">UAMH 1704</strain>
    </source>
</reference>
<accession>C4JP14</accession>
<dbReference type="Pfam" id="PF00561">
    <property type="entry name" value="Abhydrolase_1"/>
    <property type="match status" value="1"/>
</dbReference>
<dbReference type="VEuPathDB" id="FungiDB:UREG_03073"/>
<evidence type="ECO:0000313" key="3">
    <source>
        <dbReference type="Proteomes" id="UP000002058"/>
    </source>
</evidence>
<dbReference type="GO" id="GO:0046464">
    <property type="term" value="P:acylglycerol catabolic process"/>
    <property type="evidence" value="ECO:0007669"/>
    <property type="project" value="TreeGrafter"/>
</dbReference>
<dbReference type="GO" id="GO:0047372">
    <property type="term" value="F:monoacylglycerol lipase activity"/>
    <property type="evidence" value="ECO:0007669"/>
    <property type="project" value="TreeGrafter"/>
</dbReference>
<proteinExistence type="predicted"/>
<dbReference type="PANTHER" id="PTHR43798:SF33">
    <property type="entry name" value="HYDROLASE, PUTATIVE (AFU_ORTHOLOGUE AFUA_2G14860)-RELATED"/>
    <property type="match status" value="1"/>
</dbReference>
<dbReference type="FunCoup" id="C4JP14">
    <property type="interactions" value="714"/>
</dbReference>
<feature type="domain" description="AB hydrolase-1" evidence="1">
    <location>
        <begin position="30"/>
        <end position="281"/>
    </location>
</feature>
<sequence length="302" mass="33355">MSNVQLIHVPHLGGIDAAYRLSQPFDASKPTLVLINSFTTSSELYAAQFSSPALTSKLNLLAIELLGHGQTRAACEHWTYWDTAIMNLQVMDALHIQKAFVLGTSQGGWVTVRMALLAPERIQGIIPLGTSMDSESPRTRALGCWDPLQSCSDLIDSWSSNTPTPDFSPDQSFCDFLVNSGFGANCPADVRAFWSRTLQSNYRGDDGRKRIRMAAINLRDRDTLHSRLPDVRCPVLWMHGTSDVVYSVANANEEIKLFVNSPEATVDVVEGGQHFLSFSNPEEVERKDMGRAFAASPEPHQT</sequence>
<gene>
    <name evidence="2" type="ORF">UREG_03073</name>
</gene>
<dbReference type="InParanoid" id="C4JP14"/>
<dbReference type="PANTHER" id="PTHR43798">
    <property type="entry name" value="MONOACYLGLYCEROL LIPASE"/>
    <property type="match status" value="1"/>
</dbReference>
<dbReference type="Proteomes" id="UP000002058">
    <property type="component" value="Unassembled WGS sequence"/>
</dbReference>
<dbReference type="STRING" id="336963.C4JP14"/>
<dbReference type="KEGG" id="ure:UREG_03073"/>
<dbReference type="GO" id="GO:0016020">
    <property type="term" value="C:membrane"/>
    <property type="evidence" value="ECO:0007669"/>
    <property type="project" value="TreeGrafter"/>
</dbReference>
<dbReference type="EMBL" id="CH476616">
    <property type="protein sequence ID" value="EEP78228.1"/>
    <property type="molecule type" value="Genomic_DNA"/>
</dbReference>
<dbReference type="InterPro" id="IPR000073">
    <property type="entry name" value="AB_hydrolase_1"/>
</dbReference>
<name>C4JP14_UNCRE</name>
<dbReference type="OrthoDB" id="19657at2759"/>